<keyword evidence="1" id="KW-0732">Signal</keyword>
<proteinExistence type="predicted"/>
<dbReference type="SUPFAM" id="SSF51261">
    <property type="entry name" value="Duplicated hybrid motif"/>
    <property type="match status" value="1"/>
</dbReference>
<reference evidence="4" key="1">
    <citation type="submission" date="2016-10" db="EMBL/GenBank/DDBJ databases">
        <authorList>
            <person name="Varghese N."/>
            <person name="Submissions S."/>
        </authorList>
    </citation>
    <scope>NUCLEOTIDE SEQUENCE [LARGE SCALE GENOMIC DNA]</scope>
    <source>
        <strain evidence="4">DSM 21772</strain>
    </source>
</reference>
<dbReference type="Proteomes" id="UP000181956">
    <property type="component" value="Chromosome I"/>
</dbReference>
<dbReference type="CDD" id="cd12797">
    <property type="entry name" value="M23_peptidase"/>
    <property type="match status" value="1"/>
</dbReference>
<protein>
    <submittedName>
        <fullName evidence="3">Murein DD-endopeptidase MepM and murein hydrolase activator NlpD, contain LysM domain</fullName>
    </submittedName>
</protein>
<dbReference type="RefSeq" id="WP_083364545.1">
    <property type="nucleotide sequence ID" value="NZ_LT629742.1"/>
</dbReference>
<keyword evidence="3" id="KW-0378">Hydrolase</keyword>
<dbReference type="AlphaFoldDB" id="A0A1H1XB94"/>
<dbReference type="InterPro" id="IPR016047">
    <property type="entry name" value="M23ase_b-sheet_dom"/>
</dbReference>
<feature type="domain" description="M23ase beta-sheet core" evidence="2">
    <location>
        <begin position="145"/>
        <end position="246"/>
    </location>
</feature>
<evidence type="ECO:0000259" key="2">
    <source>
        <dbReference type="Pfam" id="PF01551"/>
    </source>
</evidence>
<dbReference type="PANTHER" id="PTHR21666:SF289">
    <property type="entry name" value="L-ALA--D-GLU ENDOPEPTIDASE"/>
    <property type="match status" value="1"/>
</dbReference>
<gene>
    <name evidence="3" type="ORF">SAMN04489834_2749</name>
</gene>
<sequence>MSLFLPFRTSASSLADGTSPDTRQTSRTVRVLLTGVAMATSLGFAALPTTPAAALVVAGETADAAAAAHTAPDSQTVELAGLQQPVAEQAEYLAEAYVAPAPAPEPAAPAAAAATGAVVWPVPAGTRVSDNFGPRSAPCDGCSTFHDGLDLNPGAGTPIVAMADGVVTVAANDSGGLGTHVDIQYVVDGQSVSSSYGHMEYGSMTVSVGETVSAGQLIGVVGTTGQSTGPHLHLEMYYTDGVRFDPAGWLATYAG</sequence>
<dbReference type="OrthoDB" id="1099523at2"/>
<evidence type="ECO:0000313" key="4">
    <source>
        <dbReference type="Proteomes" id="UP000181956"/>
    </source>
</evidence>
<accession>A0A1H1XB94</accession>
<dbReference type="STRING" id="412690.SAMN04489834_2749"/>
<organism evidence="3 4">
    <name type="scientific">Microterricola viridarii</name>
    <dbReference type="NCBI Taxonomy" id="412690"/>
    <lineage>
        <taxon>Bacteria</taxon>
        <taxon>Bacillati</taxon>
        <taxon>Actinomycetota</taxon>
        <taxon>Actinomycetes</taxon>
        <taxon>Micrococcales</taxon>
        <taxon>Microbacteriaceae</taxon>
        <taxon>Microterricola</taxon>
    </lineage>
</organism>
<dbReference type="Gene3D" id="2.70.70.10">
    <property type="entry name" value="Glucose Permease (Domain IIA)"/>
    <property type="match status" value="1"/>
</dbReference>
<name>A0A1H1XB94_9MICO</name>
<keyword evidence="4" id="KW-1185">Reference proteome</keyword>
<dbReference type="PANTHER" id="PTHR21666">
    <property type="entry name" value="PEPTIDASE-RELATED"/>
    <property type="match status" value="1"/>
</dbReference>
<dbReference type="EMBL" id="LT629742">
    <property type="protein sequence ID" value="SDT06598.1"/>
    <property type="molecule type" value="Genomic_DNA"/>
</dbReference>
<evidence type="ECO:0000313" key="3">
    <source>
        <dbReference type="EMBL" id="SDT06598.1"/>
    </source>
</evidence>
<dbReference type="GO" id="GO:0004222">
    <property type="term" value="F:metalloendopeptidase activity"/>
    <property type="evidence" value="ECO:0007669"/>
    <property type="project" value="TreeGrafter"/>
</dbReference>
<dbReference type="InterPro" id="IPR011055">
    <property type="entry name" value="Dup_hybrid_motif"/>
</dbReference>
<evidence type="ECO:0000256" key="1">
    <source>
        <dbReference type="ARBA" id="ARBA00022729"/>
    </source>
</evidence>
<dbReference type="Pfam" id="PF01551">
    <property type="entry name" value="Peptidase_M23"/>
    <property type="match status" value="1"/>
</dbReference>
<dbReference type="InterPro" id="IPR050570">
    <property type="entry name" value="Cell_wall_metabolism_enzyme"/>
</dbReference>